<name>A0AAV0Z2E9_VICFA</name>
<dbReference type="EMBL" id="OX451736">
    <property type="protein sequence ID" value="CAI8590862.1"/>
    <property type="molecule type" value="Genomic_DNA"/>
</dbReference>
<accession>A0AAV0Z2E9</accession>
<sequence length="275" mass="31788">MESRVNQEEAQAIKVKYGFEFGFSMDCRGVRRERECGLMLFWKKSLNITISPYSSNHIGGTMVDECDNQNCSFNRWQLQNFWAASMGPSSCRQLRIGGYRFAPLKVCHLPCYGSDHAVIRLELEEDSNGKGRKRSHIFRFEEVWSRDPRCEDVVKWLSNNYRLRELFATSSSVNMQEQINPLKTPGLDGPPKLFFHKYWHFVGPNVRSVVLDMINNGKDSSRINDTHTSLILKCKNPTRTKDFHPIILCNVIMKLITKTIEDMIKCVLPGVIDEE</sequence>
<evidence type="ECO:0000313" key="2">
    <source>
        <dbReference type="Proteomes" id="UP001157006"/>
    </source>
</evidence>
<reference evidence="1 2" key="1">
    <citation type="submission" date="2023-01" db="EMBL/GenBank/DDBJ databases">
        <authorList>
            <person name="Kreplak J."/>
        </authorList>
    </citation>
    <scope>NUCLEOTIDE SEQUENCE [LARGE SCALE GENOMIC DNA]</scope>
</reference>
<protein>
    <submittedName>
        <fullName evidence="1">Uncharacterized protein</fullName>
    </submittedName>
</protein>
<keyword evidence="2" id="KW-1185">Reference proteome</keyword>
<proteinExistence type="predicted"/>
<evidence type="ECO:0000313" key="1">
    <source>
        <dbReference type="EMBL" id="CAI8590862.1"/>
    </source>
</evidence>
<dbReference type="AlphaFoldDB" id="A0AAV0Z2E9"/>
<gene>
    <name evidence="1" type="ORF">VFH_I460880</name>
</gene>
<dbReference type="Proteomes" id="UP001157006">
    <property type="component" value="Chromosome 1L"/>
</dbReference>
<organism evidence="1 2">
    <name type="scientific">Vicia faba</name>
    <name type="common">Broad bean</name>
    <name type="synonym">Faba vulgaris</name>
    <dbReference type="NCBI Taxonomy" id="3906"/>
    <lineage>
        <taxon>Eukaryota</taxon>
        <taxon>Viridiplantae</taxon>
        <taxon>Streptophyta</taxon>
        <taxon>Embryophyta</taxon>
        <taxon>Tracheophyta</taxon>
        <taxon>Spermatophyta</taxon>
        <taxon>Magnoliopsida</taxon>
        <taxon>eudicotyledons</taxon>
        <taxon>Gunneridae</taxon>
        <taxon>Pentapetalae</taxon>
        <taxon>rosids</taxon>
        <taxon>fabids</taxon>
        <taxon>Fabales</taxon>
        <taxon>Fabaceae</taxon>
        <taxon>Papilionoideae</taxon>
        <taxon>50 kb inversion clade</taxon>
        <taxon>NPAAA clade</taxon>
        <taxon>Hologalegina</taxon>
        <taxon>IRL clade</taxon>
        <taxon>Fabeae</taxon>
        <taxon>Vicia</taxon>
    </lineage>
</organism>